<dbReference type="RefSeq" id="WP_170038636.1">
    <property type="nucleotide sequence ID" value="NZ_JABDTL010000002.1"/>
</dbReference>
<dbReference type="GO" id="GO:0008168">
    <property type="term" value="F:methyltransferase activity"/>
    <property type="evidence" value="ECO:0007669"/>
    <property type="project" value="UniProtKB-KW"/>
</dbReference>
<dbReference type="GO" id="GO:0032259">
    <property type="term" value="P:methylation"/>
    <property type="evidence" value="ECO:0007669"/>
    <property type="project" value="UniProtKB-KW"/>
</dbReference>
<dbReference type="SUPFAM" id="SSF53335">
    <property type="entry name" value="S-adenosyl-L-methionine-dependent methyltransferases"/>
    <property type="match status" value="1"/>
</dbReference>
<keyword evidence="2" id="KW-1185">Reference proteome</keyword>
<reference evidence="1 2" key="1">
    <citation type="submission" date="2020-08" db="EMBL/GenBank/DDBJ databases">
        <title>Genomic Encyclopedia of Type Strains, Phase IV (KMG-IV): sequencing the most valuable type-strain genomes for metagenomic binning, comparative biology and taxonomic classification.</title>
        <authorList>
            <person name="Goeker M."/>
        </authorList>
    </citation>
    <scope>NUCLEOTIDE SEQUENCE [LARGE SCALE GENOMIC DNA]</scope>
    <source>
        <strain evidence="1 2">DSM 29007</strain>
    </source>
</reference>
<dbReference type="PANTHER" id="PTHR43861">
    <property type="entry name" value="TRANS-ACONITATE 2-METHYLTRANSFERASE-RELATED"/>
    <property type="match status" value="1"/>
</dbReference>
<accession>A0A841H5J4</accession>
<dbReference type="AlphaFoldDB" id="A0A841H5J4"/>
<sequence>MGGMNEARFDPVTACWICGERRLSPVARAIFEFSNYAGQDPELHAALTGESIDLVRCADCGFGQPAGLPSLPDYFGRMYDQRWSAEWLEAEFHDGTKDLIFHEVLRGLQRRVPPSERTLLDLGAHVGRLIHLAAQSGWRAEGIELNPRTSAYAEQATGLKVHRADLRDLVAEGRRYGAVTLVDVLEHIAEPVDALRGVHGVIAPGGWIAVKVPHGPNQLMKERIRGRVFRGYRPTVADNLVHVSHFTPRALRMAMEQAGFADIDIRPAVPVVPPQRPGMGRAARVAFLRGTAAVAAALPGGAKSPLAMNLQAYGRRV</sequence>
<dbReference type="InterPro" id="IPR029063">
    <property type="entry name" value="SAM-dependent_MTases_sf"/>
</dbReference>
<keyword evidence="1" id="KW-0489">Methyltransferase</keyword>
<dbReference type="Gene3D" id="3.40.50.150">
    <property type="entry name" value="Vaccinia Virus protein VP39"/>
    <property type="match status" value="1"/>
</dbReference>
<evidence type="ECO:0000313" key="1">
    <source>
        <dbReference type="EMBL" id="MBB6073234.1"/>
    </source>
</evidence>
<protein>
    <submittedName>
        <fullName evidence="1">SAM-dependent methyltransferase</fullName>
    </submittedName>
</protein>
<organism evidence="1 2">
    <name type="scientific">Longimicrobium terrae</name>
    <dbReference type="NCBI Taxonomy" id="1639882"/>
    <lineage>
        <taxon>Bacteria</taxon>
        <taxon>Pseudomonadati</taxon>
        <taxon>Gemmatimonadota</taxon>
        <taxon>Longimicrobiia</taxon>
        <taxon>Longimicrobiales</taxon>
        <taxon>Longimicrobiaceae</taxon>
        <taxon>Longimicrobium</taxon>
    </lineage>
</organism>
<name>A0A841H5J4_9BACT</name>
<gene>
    <name evidence="1" type="ORF">HNQ61_004901</name>
</gene>
<proteinExistence type="predicted"/>
<keyword evidence="1" id="KW-0808">Transferase</keyword>
<dbReference type="EMBL" id="JACHIA010000022">
    <property type="protein sequence ID" value="MBB6073234.1"/>
    <property type="molecule type" value="Genomic_DNA"/>
</dbReference>
<comment type="caution">
    <text evidence="1">The sequence shown here is derived from an EMBL/GenBank/DDBJ whole genome shotgun (WGS) entry which is preliminary data.</text>
</comment>
<dbReference type="Pfam" id="PF13489">
    <property type="entry name" value="Methyltransf_23"/>
    <property type="match status" value="1"/>
</dbReference>
<dbReference type="Proteomes" id="UP000582837">
    <property type="component" value="Unassembled WGS sequence"/>
</dbReference>
<dbReference type="CDD" id="cd02440">
    <property type="entry name" value="AdoMet_MTases"/>
    <property type="match status" value="1"/>
</dbReference>
<evidence type="ECO:0000313" key="2">
    <source>
        <dbReference type="Proteomes" id="UP000582837"/>
    </source>
</evidence>